<evidence type="ECO:0000313" key="5">
    <source>
        <dbReference type="EMBL" id="BBH54058.1"/>
    </source>
</evidence>
<organism evidence="5 6">
    <name type="scientific">Fluviispira sanaruensis</name>
    <dbReference type="NCBI Taxonomy" id="2493639"/>
    <lineage>
        <taxon>Bacteria</taxon>
        <taxon>Pseudomonadati</taxon>
        <taxon>Bdellovibrionota</taxon>
        <taxon>Oligoflexia</taxon>
        <taxon>Silvanigrellales</taxon>
        <taxon>Silvanigrellaceae</taxon>
        <taxon>Fluviispira</taxon>
    </lineage>
</organism>
<dbReference type="InterPro" id="IPR000653">
    <property type="entry name" value="DegT/StrS_aminotransferase"/>
</dbReference>
<dbReference type="KEGG" id="sbf:JCM31447_25150"/>
<dbReference type="AlphaFoldDB" id="A0A4P2VMP4"/>
<dbReference type="PANTHER" id="PTHR30244">
    <property type="entry name" value="TRANSAMINASE"/>
    <property type="match status" value="1"/>
</dbReference>
<feature type="modified residue" description="N6-(pyridoxal phosphate)lysine" evidence="3">
    <location>
        <position position="183"/>
    </location>
</feature>
<comment type="similarity">
    <text evidence="1 4">Belongs to the DegT/DnrJ/EryC1 family.</text>
</comment>
<dbReference type="EMBL" id="AP019368">
    <property type="protein sequence ID" value="BBH54058.1"/>
    <property type="molecule type" value="Genomic_DNA"/>
</dbReference>
<keyword evidence="3 4" id="KW-0663">Pyridoxal phosphate</keyword>
<proteinExistence type="inferred from homology"/>
<dbReference type="PANTHER" id="PTHR30244:SF34">
    <property type="entry name" value="DTDP-4-AMINO-4,6-DIDEOXYGALACTOSE TRANSAMINASE"/>
    <property type="match status" value="1"/>
</dbReference>
<accession>A0A4P2VMP4</accession>
<keyword evidence="6" id="KW-1185">Reference proteome</keyword>
<reference evidence="5 6" key="1">
    <citation type="submission" date="2018-12" db="EMBL/GenBank/DDBJ databases">
        <title>Rubrispira sanarue gen. nov., sp., nov., a member of the order Silvanigrellales, isolated from a brackish lake in Hamamatsu Japan.</title>
        <authorList>
            <person name="Maejima Y."/>
            <person name="Iino T."/>
            <person name="Muraguchi Y."/>
            <person name="Fukuda K."/>
            <person name="Nojiri H."/>
            <person name="Ohkuma M."/>
            <person name="Moriuchi R."/>
            <person name="Dohra H."/>
            <person name="Kimbara K."/>
            <person name="Shintani M."/>
        </authorList>
    </citation>
    <scope>NUCLEOTIDE SEQUENCE [LARGE SCALE GENOMIC DNA]</scope>
    <source>
        <strain evidence="5 6">RF1110005</strain>
    </source>
</reference>
<dbReference type="SUPFAM" id="SSF53383">
    <property type="entry name" value="PLP-dependent transferases"/>
    <property type="match status" value="1"/>
</dbReference>
<dbReference type="InterPro" id="IPR015421">
    <property type="entry name" value="PyrdxlP-dep_Trfase_major"/>
</dbReference>
<feature type="active site" description="Proton acceptor" evidence="2">
    <location>
        <position position="183"/>
    </location>
</feature>
<dbReference type="OrthoDB" id="9810913at2"/>
<keyword evidence="5" id="KW-0808">Transferase</keyword>
<dbReference type="GO" id="GO:0030170">
    <property type="term" value="F:pyridoxal phosphate binding"/>
    <property type="evidence" value="ECO:0007669"/>
    <property type="project" value="TreeGrafter"/>
</dbReference>
<dbReference type="PIRSF" id="PIRSF000390">
    <property type="entry name" value="PLP_StrS"/>
    <property type="match status" value="1"/>
</dbReference>
<sequence>MLRLSMACVDNYEIESLKKVFFESTHFGLGSYVEKFEQEIKNFLNSEYEVICVNTGTAALHIALESLAFPKGSEVIVPSITFVASYSAICAAGLIPVSCDVTFPDCHLDCEDLQKRITKKTVAIMPVAYSGTDFNRNLTYEIASKYNLRVIEDDAHAFGSLNQDGVQFGASGDIICFSFDGIKNITCGEGGAVLTKDKVLAHKLRVMRSLGIEKDVELRYKGQRAWEYDVTSLGYRYHMSNINAAIGSTQLVKLPSFFAKKNELSLAYIIAIKENNLNDIFYLTQNIKKTDCLHIFSCLLPPKIDRKNIMQALKQEGIECGFHYVPNHTHTLFRSCYSLPNSEELGLRLISLPFHPSMQIDDTIFVIETLKKFILG</sequence>
<evidence type="ECO:0000256" key="2">
    <source>
        <dbReference type="PIRSR" id="PIRSR000390-1"/>
    </source>
</evidence>
<evidence type="ECO:0000256" key="4">
    <source>
        <dbReference type="RuleBase" id="RU004508"/>
    </source>
</evidence>
<dbReference type="RefSeq" id="WP_130611101.1">
    <property type="nucleotide sequence ID" value="NZ_AP019368.1"/>
</dbReference>
<dbReference type="Pfam" id="PF01041">
    <property type="entry name" value="DegT_DnrJ_EryC1"/>
    <property type="match status" value="1"/>
</dbReference>
<protein>
    <submittedName>
        <fullName evidence="5">DegT/DnrJ/EryC1/StrS family aminotransferase</fullName>
    </submittedName>
</protein>
<dbReference type="GO" id="GO:0008483">
    <property type="term" value="F:transaminase activity"/>
    <property type="evidence" value="ECO:0007669"/>
    <property type="project" value="UniProtKB-KW"/>
</dbReference>
<dbReference type="GO" id="GO:0000271">
    <property type="term" value="P:polysaccharide biosynthetic process"/>
    <property type="evidence" value="ECO:0007669"/>
    <property type="project" value="TreeGrafter"/>
</dbReference>
<dbReference type="Proteomes" id="UP000291236">
    <property type="component" value="Chromosome"/>
</dbReference>
<dbReference type="CDD" id="cd00616">
    <property type="entry name" value="AHBA_syn"/>
    <property type="match status" value="1"/>
</dbReference>
<keyword evidence="5" id="KW-0032">Aminotransferase</keyword>
<dbReference type="Gene3D" id="3.40.640.10">
    <property type="entry name" value="Type I PLP-dependent aspartate aminotransferase-like (Major domain)"/>
    <property type="match status" value="1"/>
</dbReference>
<name>A0A4P2VMP4_FLUSA</name>
<gene>
    <name evidence="5" type="ORF">JCM31447_25150</name>
</gene>
<evidence type="ECO:0000256" key="1">
    <source>
        <dbReference type="ARBA" id="ARBA00037999"/>
    </source>
</evidence>
<dbReference type="InterPro" id="IPR015424">
    <property type="entry name" value="PyrdxlP-dep_Trfase"/>
</dbReference>
<evidence type="ECO:0000313" key="6">
    <source>
        <dbReference type="Proteomes" id="UP000291236"/>
    </source>
</evidence>
<evidence type="ECO:0000256" key="3">
    <source>
        <dbReference type="PIRSR" id="PIRSR000390-2"/>
    </source>
</evidence>